<dbReference type="Pfam" id="PF02897">
    <property type="entry name" value="Peptidase_S9_N"/>
    <property type="match status" value="1"/>
</dbReference>
<proteinExistence type="predicted"/>
<accession>A0ABQ0RQ01</accession>
<dbReference type="InterPro" id="IPR023302">
    <property type="entry name" value="Pept_S9A_N"/>
</dbReference>
<reference evidence="6 7" key="1">
    <citation type="submission" date="2019-06" db="EMBL/GenBank/DDBJ databases">
        <title>Whole genome shotgun sequence of Glutamicibacter nicotianae NBRC 14234.</title>
        <authorList>
            <person name="Hosoyama A."/>
            <person name="Uohara A."/>
            <person name="Ohji S."/>
            <person name="Ichikawa N."/>
        </authorList>
    </citation>
    <scope>NUCLEOTIDE SEQUENCE [LARGE SCALE GENOMIC DNA]</scope>
    <source>
        <strain evidence="6 7">NBRC 14234</strain>
    </source>
</reference>
<evidence type="ECO:0000256" key="2">
    <source>
        <dbReference type="ARBA" id="ARBA00022801"/>
    </source>
</evidence>
<dbReference type="Gene3D" id="2.130.10.120">
    <property type="entry name" value="Prolyl oligopeptidase, N-terminal domain"/>
    <property type="match status" value="1"/>
</dbReference>
<feature type="domain" description="Peptidase S9A N-terminal" evidence="5">
    <location>
        <begin position="9"/>
        <end position="405"/>
    </location>
</feature>
<dbReference type="PANTHER" id="PTHR42881:SF13">
    <property type="entry name" value="PROLYL ENDOPEPTIDASE"/>
    <property type="match status" value="1"/>
</dbReference>
<evidence type="ECO:0000259" key="5">
    <source>
        <dbReference type="Pfam" id="PF02897"/>
    </source>
</evidence>
<dbReference type="Pfam" id="PF00326">
    <property type="entry name" value="Peptidase_S9"/>
    <property type="match status" value="1"/>
</dbReference>
<dbReference type="PRINTS" id="PR00862">
    <property type="entry name" value="PROLIGOPTASE"/>
</dbReference>
<comment type="caution">
    <text evidence="6">The sequence shown here is derived from an EMBL/GenBank/DDBJ whole genome shotgun (WGS) entry which is preliminary data.</text>
</comment>
<keyword evidence="7" id="KW-1185">Reference proteome</keyword>
<dbReference type="SUPFAM" id="SSF53474">
    <property type="entry name" value="alpha/beta-Hydrolases"/>
    <property type="match status" value="1"/>
</dbReference>
<dbReference type="InterPro" id="IPR002470">
    <property type="entry name" value="Peptidase_S9A"/>
</dbReference>
<protein>
    <submittedName>
        <fullName evidence="6">Peptidase</fullName>
    </submittedName>
</protein>
<feature type="domain" description="Peptidase S9 prolyl oligopeptidase catalytic" evidence="4">
    <location>
        <begin position="496"/>
        <end position="695"/>
    </location>
</feature>
<dbReference type="EMBL" id="BJNE01000022">
    <property type="protein sequence ID" value="GEC13880.1"/>
    <property type="molecule type" value="Genomic_DNA"/>
</dbReference>
<dbReference type="SUPFAM" id="SSF50993">
    <property type="entry name" value="Peptidase/esterase 'gauge' domain"/>
    <property type="match status" value="1"/>
</dbReference>
<dbReference type="InterPro" id="IPR029058">
    <property type="entry name" value="AB_hydrolase_fold"/>
</dbReference>
<keyword evidence="1" id="KW-0645">Protease</keyword>
<name>A0ABQ0RQ01_GLUNI</name>
<gene>
    <name evidence="6" type="ORF">ANI01nite_30830</name>
</gene>
<evidence type="ECO:0000259" key="4">
    <source>
        <dbReference type="Pfam" id="PF00326"/>
    </source>
</evidence>
<dbReference type="PANTHER" id="PTHR42881">
    <property type="entry name" value="PROLYL ENDOPEPTIDASE"/>
    <property type="match status" value="1"/>
</dbReference>
<evidence type="ECO:0000256" key="3">
    <source>
        <dbReference type="ARBA" id="ARBA00022825"/>
    </source>
</evidence>
<dbReference type="Proteomes" id="UP000316242">
    <property type="component" value="Unassembled WGS sequence"/>
</dbReference>
<dbReference type="InterPro" id="IPR001375">
    <property type="entry name" value="Peptidase_S9_cat"/>
</dbReference>
<sequence>MAMTEHVSEVASTDPYSWLEGIHDETALEWVRNQTQRTESELYDGTFHANAQRIKTVLDAQDRIPMVTKRGEHYYNFWRDSAHRLGLWRRTTWDSYLSDNPQWEVLLDLDLHARQEGHEWHFAGSALLRPASGDTYERALLRLSPDGGDQVRIREFDLTSKSFVPDGFDLPVAKTQASWIDRDTLLVGSASSEQYTTRSTYANTLRRLSRGMEIEQAPILFEVDKEHVAAFGYYDSTPGFERIVTTDAIDFYNSTAGVFIDGEHHRIDVPTDVQVSLHRQWVLFAPQTQWEHQGQQIAAGSLAIARLDAFLESGSIEKVLFTPDAHTALESLSFTANYLLLTVLHDVASQVRIIDLADQFSQSNMPLEDPMLSVSVGAVDDEDPAHGDDYWMTITGFITPTTLLRGTVGAQAEVVKKSPDRFDADGFEVTQHFATSADGTRVPYFQVAAADLVHDGKNPVLMDGYGGFQHSMTPGYAAAMGTGWLSRRTDDGRKPVYVMTNIRGGGEYGPAWHRAALREKRHRAYEDFAAIAQDLVARGVTSRAHLAATGRSNGGLLMGNMIAGYPHLFGAISCGVPLLDMQRYTQLAAGHSWIAEYGDPEVPGDWDFLRTFSPVHRLTDQPHRVDDYPASLIWTTTSDDRVGPSQARIMAAKMMDLGIGNVRYHEPQDGGHAGSTDNESTAKMLATSYEFLWRQVR</sequence>
<dbReference type="Gene3D" id="3.40.50.1820">
    <property type="entry name" value="alpha/beta hydrolase"/>
    <property type="match status" value="1"/>
</dbReference>
<evidence type="ECO:0000256" key="1">
    <source>
        <dbReference type="ARBA" id="ARBA00022670"/>
    </source>
</evidence>
<evidence type="ECO:0000313" key="6">
    <source>
        <dbReference type="EMBL" id="GEC13880.1"/>
    </source>
</evidence>
<organism evidence="6 7">
    <name type="scientific">Glutamicibacter nicotianae</name>
    <name type="common">Arthrobacter nicotianae</name>
    <dbReference type="NCBI Taxonomy" id="37929"/>
    <lineage>
        <taxon>Bacteria</taxon>
        <taxon>Bacillati</taxon>
        <taxon>Actinomycetota</taxon>
        <taxon>Actinomycetes</taxon>
        <taxon>Micrococcales</taxon>
        <taxon>Micrococcaceae</taxon>
        <taxon>Glutamicibacter</taxon>
    </lineage>
</organism>
<keyword evidence="3" id="KW-0720">Serine protease</keyword>
<keyword evidence="2" id="KW-0378">Hydrolase</keyword>
<dbReference type="InterPro" id="IPR051167">
    <property type="entry name" value="Prolyl_oligopep/macrocyclase"/>
</dbReference>
<evidence type="ECO:0000313" key="7">
    <source>
        <dbReference type="Proteomes" id="UP000316242"/>
    </source>
</evidence>